<name>A0A7S1PXS0_NEODS</name>
<reference evidence="2" key="1">
    <citation type="submission" date="2021-01" db="EMBL/GenBank/DDBJ databases">
        <authorList>
            <person name="Corre E."/>
            <person name="Pelletier E."/>
            <person name="Niang G."/>
            <person name="Scheremetjew M."/>
            <person name="Finn R."/>
            <person name="Kale V."/>
            <person name="Holt S."/>
            <person name="Cochrane G."/>
            <person name="Meng A."/>
            <person name="Brown T."/>
            <person name="Cohen L."/>
        </authorList>
    </citation>
    <scope>NUCLEOTIDE SEQUENCE</scope>
    <source>
        <strain evidence="2">CCAP 1951/1</strain>
    </source>
</reference>
<protein>
    <submittedName>
        <fullName evidence="2">Uncharacterized protein</fullName>
    </submittedName>
</protein>
<feature type="compositionally biased region" description="Basic and acidic residues" evidence="1">
    <location>
        <begin position="146"/>
        <end position="156"/>
    </location>
</feature>
<dbReference type="AlphaFoldDB" id="A0A7S1PXS0"/>
<evidence type="ECO:0000313" key="2">
    <source>
        <dbReference type="EMBL" id="CAD9106560.1"/>
    </source>
</evidence>
<organism evidence="2">
    <name type="scientific">Neobodo designis</name>
    <name type="common">Flagellated protozoan</name>
    <name type="synonym">Bodo designis</name>
    <dbReference type="NCBI Taxonomy" id="312471"/>
    <lineage>
        <taxon>Eukaryota</taxon>
        <taxon>Discoba</taxon>
        <taxon>Euglenozoa</taxon>
        <taxon>Kinetoplastea</taxon>
        <taxon>Metakinetoplastina</taxon>
        <taxon>Neobodonida</taxon>
        <taxon>Neobodo</taxon>
    </lineage>
</organism>
<proteinExistence type="predicted"/>
<feature type="region of interest" description="Disordered" evidence="1">
    <location>
        <begin position="358"/>
        <end position="405"/>
    </location>
</feature>
<evidence type="ECO:0000256" key="1">
    <source>
        <dbReference type="SAM" id="MobiDB-lite"/>
    </source>
</evidence>
<gene>
    <name evidence="2" type="ORF">NDES1114_LOCUS10005</name>
</gene>
<dbReference type="EMBL" id="HBGF01015274">
    <property type="protein sequence ID" value="CAD9106560.1"/>
    <property type="molecule type" value="Transcribed_RNA"/>
</dbReference>
<sequence>MPRKRLEDPMPQASWADAMKTYVTEKSHNPPPLDTAPRYTRKDGAMRRRTEREFDIVTCTNASAERSRAQQADARKEASEHVTRAMEKTLKKAYHCYDIVTMQPKYGVDEATVTAVGGNQEPRGKRIHPPEPLINYDIVSHQPVPGREHIPDDTKPPKKPAKNKPVRATNVINHQYLEDHDAKVAAERQAVQARIERAVDNGRAFNPITQQWNDAHRELEERHSKDVAEQERRDVVRTHTYKTSGIVQRSEGHAFDIVTNHVYNEDMVLALDRRDATSIPQRAALRQEWEQRRDAEEAVRDSDVNRALARVAKDRLKDSVSHGYDILSNEPFVKVDQADTKTKPHLLTLSETLREPSAMEKLDRSLQPRPAVPAPVLRGDGPRPTSERLFGTSDPRTTGACTSYEGRQKLLLPTLDKVKARAPDTGSAFAATR</sequence>
<accession>A0A7S1PXS0</accession>
<feature type="compositionally biased region" description="Basic and acidic residues" evidence="1">
    <location>
        <begin position="40"/>
        <end position="53"/>
    </location>
</feature>
<feature type="region of interest" description="Disordered" evidence="1">
    <location>
        <begin position="25"/>
        <end position="53"/>
    </location>
</feature>
<feature type="region of interest" description="Disordered" evidence="1">
    <location>
        <begin position="142"/>
        <end position="167"/>
    </location>
</feature>